<feature type="region of interest" description="Disordered" evidence="1">
    <location>
        <begin position="1"/>
        <end position="31"/>
    </location>
</feature>
<comment type="caution">
    <text evidence="2">The sequence shown here is derived from an EMBL/GenBank/DDBJ whole genome shotgun (WGS) entry which is preliminary data.</text>
</comment>
<feature type="compositionally biased region" description="Low complexity" evidence="1">
    <location>
        <begin position="77"/>
        <end position="91"/>
    </location>
</feature>
<name>A0A2N5VRX3_9BASI</name>
<evidence type="ECO:0000313" key="3">
    <source>
        <dbReference type="Proteomes" id="UP000235388"/>
    </source>
</evidence>
<protein>
    <submittedName>
        <fullName evidence="2">Uncharacterized protein</fullName>
    </submittedName>
</protein>
<feature type="region of interest" description="Disordered" evidence="1">
    <location>
        <begin position="61"/>
        <end position="125"/>
    </location>
</feature>
<accession>A0A2N5VRX3</accession>
<dbReference type="EMBL" id="PGCJ01000075">
    <property type="protein sequence ID" value="PLW52737.1"/>
    <property type="molecule type" value="Genomic_DNA"/>
</dbReference>
<evidence type="ECO:0000256" key="1">
    <source>
        <dbReference type="SAM" id="MobiDB-lite"/>
    </source>
</evidence>
<organism evidence="2 3">
    <name type="scientific">Puccinia coronata f. sp. avenae</name>
    <dbReference type="NCBI Taxonomy" id="200324"/>
    <lineage>
        <taxon>Eukaryota</taxon>
        <taxon>Fungi</taxon>
        <taxon>Dikarya</taxon>
        <taxon>Basidiomycota</taxon>
        <taxon>Pucciniomycotina</taxon>
        <taxon>Pucciniomycetes</taxon>
        <taxon>Pucciniales</taxon>
        <taxon>Pucciniaceae</taxon>
        <taxon>Puccinia</taxon>
    </lineage>
</organism>
<gene>
    <name evidence="2" type="ORF">PCANC_15981</name>
</gene>
<dbReference type="Proteomes" id="UP000235388">
    <property type="component" value="Unassembled WGS sequence"/>
</dbReference>
<sequence>MGNTARNKAELRNNGAETLTNTATANQQYPSGDRVLTEDNIWCFTEPNVLTGNEATIVIDDSPAAGREFKQGGGKKSVGSSDPNPPHDSSSVQRSPPGGVCGKQLANDGSPPHPSESKPSLLPGTIPISPAIWEVIWEVKESRHNNPVTSSMAHSTKKFSS</sequence>
<evidence type="ECO:0000313" key="2">
    <source>
        <dbReference type="EMBL" id="PLW52737.1"/>
    </source>
</evidence>
<keyword evidence="3" id="KW-1185">Reference proteome</keyword>
<feature type="compositionally biased region" description="Polar residues" evidence="1">
    <location>
        <begin position="15"/>
        <end position="30"/>
    </location>
</feature>
<dbReference type="AlphaFoldDB" id="A0A2N5VRX3"/>
<proteinExistence type="predicted"/>
<reference evidence="2 3" key="1">
    <citation type="submission" date="2017-11" db="EMBL/GenBank/DDBJ databases">
        <title>De novo assembly and phasing of dikaryotic genomes from two isolates of Puccinia coronata f. sp. avenae, the causal agent of oat crown rust.</title>
        <authorList>
            <person name="Miller M.E."/>
            <person name="Zhang Y."/>
            <person name="Omidvar V."/>
            <person name="Sperschneider J."/>
            <person name="Schwessinger B."/>
            <person name="Raley C."/>
            <person name="Palmer J.M."/>
            <person name="Garnica D."/>
            <person name="Upadhyaya N."/>
            <person name="Rathjen J."/>
            <person name="Taylor J.M."/>
            <person name="Park R.F."/>
            <person name="Dodds P.N."/>
            <person name="Hirsch C.D."/>
            <person name="Kianian S.F."/>
            <person name="Figueroa M."/>
        </authorList>
    </citation>
    <scope>NUCLEOTIDE SEQUENCE [LARGE SCALE GENOMIC DNA]</scope>
    <source>
        <strain evidence="2">12NC29</strain>
    </source>
</reference>